<dbReference type="AlphaFoldDB" id="A0A6D2IER0"/>
<evidence type="ECO:0000313" key="3">
    <source>
        <dbReference type="Proteomes" id="UP000467841"/>
    </source>
</evidence>
<dbReference type="Proteomes" id="UP000467841">
    <property type="component" value="Unassembled WGS sequence"/>
</dbReference>
<keyword evidence="3" id="KW-1185">Reference proteome</keyword>
<sequence length="343" mass="40127">MVLELPEELLEEILCRVPTTSLIRLRSTCKQWNSLVNDRRFTRTHFDKAPKQFTMCMLNNHLFCSMSINLRSFPHVEVTRKFGLNKLHSSLDQIKFCHVFHCCEGLLLCVTRENHPRLVVWNPCTRQTRWINSYKGYTNTYALGSYQDQKSPNDNSYKILSHSGYGENREFETLEINSNSWRTLDVTLDFKLSVIDCGVSLKGKTYWITDDEFLVSFDYTSERFERLSCLPRQYTVYETRSLSVVREENLAVLIQDRVTKKANKIIETKAVSWRMFLAVNSKLNLERYLWESGRFLVDEEKKVFVFCDTGSKLCIAGENNHVRQVDSGLTGYLFTYVPSLTQF</sequence>
<dbReference type="InterPro" id="IPR017451">
    <property type="entry name" value="F-box-assoc_interact_dom"/>
</dbReference>
<evidence type="ECO:0000259" key="1">
    <source>
        <dbReference type="PROSITE" id="PS50181"/>
    </source>
</evidence>
<dbReference type="SMART" id="SM00256">
    <property type="entry name" value="FBOX"/>
    <property type="match status" value="1"/>
</dbReference>
<dbReference type="InterPro" id="IPR006527">
    <property type="entry name" value="F-box-assoc_dom_typ1"/>
</dbReference>
<dbReference type="InterPro" id="IPR050796">
    <property type="entry name" value="SCF_F-box_component"/>
</dbReference>
<dbReference type="Pfam" id="PF00646">
    <property type="entry name" value="F-box"/>
    <property type="match status" value="1"/>
</dbReference>
<dbReference type="PANTHER" id="PTHR31672">
    <property type="entry name" value="BNACNNG10540D PROTEIN"/>
    <property type="match status" value="1"/>
</dbReference>
<dbReference type="Pfam" id="PF07734">
    <property type="entry name" value="FBA_1"/>
    <property type="match status" value="1"/>
</dbReference>
<dbReference type="NCBIfam" id="TIGR01640">
    <property type="entry name" value="F_box_assoc_1"/>
    <property type="match status" value="1"/>
</dbReference>
<organism evidence="2 3">
    <name type="scientific">Microthlaspi erraticum</name>
    <dbReference type="NCBI Taxonomy" id="1685480"/>
    <lineage>
        <taxon>Eukaryota</taxon>
        <taxon>Viridiplantae</taxon>
        <taxon>Streptophyta</taxon>
        <taxon>Embryophyta</taxon>
        <taxon>Tracheophyta</taxon>
        <taxon>Spermatophyta</taxon>
        <taxon>Magnoliopsida</taxon>
        <taxon>eudicotyledons</taxon>
        <taxon>Gunneridae</taxon>
        <taxon>Pentapetalae</taxon>
        <taxon>rosids</taxon>
        <taxon>malvids</taxon>
        <taxon>Brassicales</taxon>
        <taxon>Brassicaceae</taxon>
        <taxon>Coluteocarpeae</taxon>
        <taxon>Microthlaspi</taxon>
    </lineage>
</organism>
<reference evidence="2" key="1">
    <citation type="submission" date="2020-01" db="EMBL/GenBank/DDBJ databases">
        <authorList>
            <person name="Mishra B."/>
        </authorList>
    </citation>
    <scope>NUCLEOTIDE SEQUENCE [LARGE SCALE GENOMIC DNA]</scope>
</reference>
<dbReference type="EMBL" id="CACVBM020000810">
    <property type="protein sequence ID" value="CAA7023702.1"/>
    <property type="molecule type" value="Genomic_DNA"/>
</dbReference>
<dbReference type="OrthoDB" id="1580541at2759"/>
<protein>
    <recommendedName>
        <fullName evidence="1">F-box domain-containing protein</fullName>
    </recommendedName>
</protein>
<accession>A0A6D2IER0</accession>
<dbReference type="PROSITE" id="PS50181">
    <property type="entry name" value="FBOX"/>
    <property type="match status" value="1"/>
</dbReference>
<gene>
    <name evidence="2" type="ORF">MERR_LOCUS10937</name>
</gene>
<feature type="domain" description="F-box" evidence="1">
    <location>
        <begin position="1"/>
        <end position="49"/>
    </location>
</feature>
<dbReference type="SUPFAM" id="SSF81383">
    <property type="entry name" value="F-box domain"/>
    <property type="match status" value="1"/>
</dbReference>
<comment type="caution">
    <text evidence="2">The sequence shown here is derived from an EMBL/GenBank/DDBJ whole genome shotgun (WGS) entry which is preliminary data.</text>
</comment>
<evidence type="ECO:0000313" key="2">
    <source>
        <dbReference type="EMBL" id="CAA7023702.1"/>
    </source>
</evidence>
<dbReference type="Gene3D" id="1.20.1280.50">
    <property type="match status" value="1"/>
</dbReference>
<name>A0A6D2IER0_9BRAS</name>
<dbReference type="InterPro" id="IPR036047">
    <property type="entry name" value="F-box-like_dom_sf"/>
</dbReference>
<dbReference type="InterPro" id="IPR001810">
    <property type="entry name" value="F-box_dom"/>
</dbReference>
<dbReference type="PANTHER" id="PTHR31672:SF13">
    <property type="entry name" value="F-BOX PROTEIN CPR30-LIKE"/>
    <property type="match status" value="1"/>
</dbReference>
<proteinExistence type="predicted"/>